<comment type="similarity">
    <text evidence="6 7">Belongs to the Vang family.</text>
</comment>
<keyword evidence="4 8" id="KW-1133">Transmembrane helix</keyword>
<evidence type="ECO:0000256" key="1">
    <source>
        <dbReference type="ARBA" id="ARBA00004651"/>
    </source>
</evidence>
<comment type="subcellular location">
    <subcellularLocation>
        <location evidence="1">Cell membrane</location>
        <topology evidence="1">Multi-pass membrane protein</topology>
    </subcellularLocation>
</comment>
<dbReference type="AlphaFoldDB" id="A0A914ZDR6"/>
<evidence type="ECO:0000256" key="6">
    <source>
        <dbReference type="ARBA" id="ARBA00025718"/>
    </source>
</evidence>
<sequence>LCSSAMFSFRIADVYCAVVYEGRLYSSIIKAECLITGRMSVISENSSRRTCQRNVRTGRSLPRGRVSSSDVTAPFLVPNFSAAASEGVKVNCDEDNWAENTTVVTGNTSEHSYSGVADRAFTVPVGRVVARRCSRLLWLSSALFISLLSIVSSPAMALLPFILRHTPFEWPEVVCPADCQGLLLNMTMKTLLLMAALWAMYFRRAAGDMPRLFVQRVALMFCVVFILFAFWLFYVVRVIFEHQNDYRVVVTYALSLLDALLYFHYISVIILELRTLRPEYIVSVVRDPDGESRTFTVGQMSIQQAAVHILRTYTATFPSYNPHLDKSGGGLSRFRSSVSQAPAGFKMYDIEGLGNECTISEANARALMEAAAKRRVGGHNERFHEMMEWERRLQKRKYRLISTTEDAFSGVQSVATTSPQNQTLSEPMEAVGAAQAVFAVIARPLNKYLKLTRQQPRHSADQVVAHLTRCLSLRFSAATFLQRFFSPKFPFPDRVEEAKWSIICNKQASAALRHGTVFVLRCHQKDEDAGVQLLCSFHSLPFFNLTEQQSSTSKFALRITPESTV</sequence>
<proteinExistence type="inferred from homology"/>
<dbReference type="GO" id="GO:0005886">
    <property type="term" value="C:plasma membrane"/>
    <property type="evidence" value="ECO:0007669"/>
    <property type="project" value="UniProtKB-SubCell"/>
</dbReference>
<evidence type="ECO:0000256" key="2">
    <source>
        <dbReference type="ARBA" id="ARBA00022475"/>
    </source>
</evidence>
<feature type="transmembrane region" description="Helical" evidence="8">
    <location>
        <begin position="136"/>
        <end position="162"/>
    </location>
</feature>
<keyword evidence="9" id="KW-1185">Reference proteome</keyword>
<dbReference type="PIRSF" id="PIRSF007991">
    <property type="entry name" value="Strabismus"/>
    <property type="match status" value="1"/>
</dbReference>
<dbReference type="PANTHER" id="PTHR20886">
    <property type="entry name" value="VANG-LIKE PROTEIN"/>
    <property type="match status" value="1"/>
</dbReference>
<feature type="transmembrane region" description="Helical" evidence="8">
    <location>
        <begin position="248"/>
        <end position="271"/>
    </location>
</feature>
<evidence type="ECO:0000256" key="5">
    <source>
        <dbReference type="ARBA" id="ARBA00023136"/>
    </source>
</evidence>
<dbReference type="Pfam" id="PF06638">
    <property type="entry name" value="Strabismus"/>
    <property type="match status" value="1"/>
</dbReference>
<evidence type="ECO:0000313" key="9">
    <source>
        <dbReference type="Proteomes" id="UP000887569"/>
    </source>
</evidence>
<evidence type="ECO:0000256" key="3">
    <source>
        <dbReference type="ARBA" id="ARBA00022692"/>
    </source>
</evidence>
<evidence type="ECO:0000256" key="7">
    <source>
        <dbReference type="PIRNR" id="PIRNR007991"/>
    </source>
</evidence>
<dbReference type="WBParaSite" id="PgB02X_g015_t01">
    <property type="protein sequence ID" value="PgB02X_g015_t01"/>
    <property type="gene ID" value="PgB02X_g015"/>
</dbReference>
<keyword evidence="3 8" id="KW-0812">Transmembrane</keyword>
<evidence type="ECO:0000256" key="4">
    <source>
        <dbReference type="ARBA" id="ARBA00022989"/>
    </source>
</evidence>
<reference evidence="10" key="1">
    <citation type="submission" date="2022-11" db="UniProtKB">
        <authorList>
            <consortium name="WormBaseParasite"/>
        </authorList>
    </citation>
    <scope>IDENTIFICATION</scope>
</reference>
<keyword evidence="2 7" id="KW-1003">Cell membrane</keyword>
<organism evidence="9 10">
    <name type="scientific">Parascaris univalens</name>
    <name type="common">Nematode worm</name>
    <dbReference type="NCBI Taxonomy" id="6257"/>
    <lineage>
        <taxon>Eukaryota</taxon>
        <taxon>Metazoa</taxon>
        <taxon>Ecdysozoa</taxon>
        <taxon>Nematoda</taxon>
        <taxon>Chromadorea</taxon>
        <taxon>Rhabditida</taxon>
        <taxon>Spirurina</taxon>
        <taxon>Ascaridomorpha</taxon>
        <taxon>Ascaridoidea</taxon>
        <taxon>Ascarididae</taxon>
        <taxon>Parascaris</taxon>
    </lineage>
</organism>
<accession>A0A914ZDR6</accession>
<dbReference type="InterPro" id="IPR009539">
    <property type="entry name" value="VANGL"/>
</dbReference>
<protein>
    <recommendedName>
        <fullName evidence="7">Vang-like protein</fullName>
    </recommendedName>
</protein>
<evidence type="ECO:0000313" key="10">
    <source>
        <dbReference type="WBParaSite" id="PgB02X_g015_t01"/>
    </source>
</evidence>
<name>A0A914ZDR6_PARUN</name>
<keyword evidence="5 7" id="KW-0472">Membrane</keyword>
<feature type="transmembrane region" description="Helical" evidence="8">
    <location>
        <begin position="213"/>
        <end position="236"/>
    </location>
</feature>
<dbReference type="Proteomes" id="UP000887569">
    <property type="component" value="Unplaced"/>
</dbReference>
<evidence type="ECO:0000256" key="8">
    <source>
        <dbReference type="SAM" id="Phobius"/>
    </source>
</evidence>